<evidence type="ECO:0000256" key="5">
    <source>
        <dbReference type="SAM" id="SignalP"/>
    </source>
</evidence>
<comment type="caution">
    <text evidence="7">The sequence shown here is derived from an EMBL/GenBank/DDBJ whole genome shotgun (WGS) entry which is preliminary data.</text>
</comment>
<reference evidence="7 8" key="1">
    <citation type="submission" date="2015-10" db="EMBL/GenBank/DDBJ databases">
        <title>Draft genome sequence of pyrrolomycin-producing Streptomyces vitaminophilus.</title>
        <authorList>
            <person name="Graham D.E."/>
            <person name="Mahan K.M."/>
            <person name="Klingeman D.M."/>
            <person name="Hettich R.L."/>
            <person name="Parry R.J."/>
        </authorList>
    </citation>
    <scope>NUCLEOTIDE SEQUENCE [LARGE SCALE GENOMIC DNA]</scope>
    <source>
        <strain evidence="7 8">ATCC 31673</strain>
    </source>
</reference>
<keyword evidence="2 5" id="KW-0732">Signal</keyword>
<feature type="signal peptide" evidence="5">
    <location>
        <begin position="1"/>
        <end position="29"/>
    </location>
</feature>
<dbReference type="InterPro" id="IPR051601">
    <property type="entry name" value="Serine_prot/Carboxylest_S33"/>
</dbReference>
<dbReference type="Proteomes" id="UP000050867">
    <property type="component" value="Unassembled WGS sequence"/>
</dbReference>
<dbReference type="RefSeq" id="WP_018386181.1">
    <property type="nucleotide sequence ID" value="NZ_LLZU01000036.1"/>
</dbReference>
<comment type="similarity">
    <text evidence="1">Belongs to the peptidase S33 family.</text>
</comment>
<dbReference type="eggNOG" id="COG0596">
    <property type="taxonomic scope" value="Bacteria"/>
</dbReference>
<dbReference type="GO" id="GO:0016787">
    <property type="term" value="F:hydrolase activity"/>
    <property type="evidence" value="ECO:0007669"/>
    <property type="project" value="UniProtKB-KW"/>
</dbReference>
<evidence type="ECO:0000256" key="1">
    <source>
        <dbReference type="ARBA" id="ARBA00010088"/>
    </source>
</evidence>
<dbReference type="EMBL" id="LLZU01000036">
    <property type="protein sequence ID" value="KRV47588.1"/>
    <property type="molecule type" value="Genomic_DNA"/>
</dbReference>
<proteinExistence type="inferred from homology"/>
<feature type="compositionally biased region" description="Polar residues" evidence="4">
    <location>
        <begin position="59"/>
        <end position="73"/>
    </location>
</feature>
<dbReference type="InterPro" id="IPR013595">
    <property type="entry name" value="Pept_S33_TAP-like_C"/>
</dbReference>
<dbReference type="AlphaFoldDB" id="A0A0T6LNP0"/>
<dbReference type="InterPro" id="IPR029058">
    <property type="entry name" value="AB_hydrolase_fold"/>
</dbReference>
<feature type="region of interest" description="Disordered" evidence="4">
    <location>
        <begin position="34"/>
        <end position="74"/>
    </location>
</feature>
<dbReference type="SUPFAM" id="SSF53474">
    <property type="entry name" value="alpha/beta-Hydrolases"/>
    <property type="match status" value="1"/>
</dbReference>
<evidence type="ECO:0000313" key="8">
    <source>
        <dbReference type="Proteomes" id="UP000050867"/>
    </source>
</evidence>
<protein>
    <submittedName>
        <fullName evidence="7">Proteinase</fullName>
    </submittedName>
</protein>
<sequence>MPTVHALRSLATWTSAAIVVLSACSLTSAEEAASPARDAGSPSASGLPDSAKSPRSPKPGTSATLAPLPSTTDPELRPYYQQELNWRACGASGFECTTMRVPLDYDNPRRGDDVKLAVARKRAESTADRIGSLLVNPGGPGGSAIDYLQQQAALGYPAPVRARYDMVAFDPRGVKRSQPVTCLSDLRMDAFTRVDITPDDQGEIDKLVDANKAFARGCAQNSGKLLPHMGTIEAARDMDVLRALVGDDKLHYDGLSYGTMLGATYAGLFPDRVGRLVLDGAMDPSISALESSRAQAGGFETAFTAFASDCVKREDCPLGTSSVNAAGRNLDEFFKDLDRKPLPTQDGSRTLDEPLATTGVLLAMYDEGYWPVLRQALAAAKKGDGTRLLRMSDVYYEREGGVYSNIMYANAAVNCLDLPPAARTPDDVKRALPSFTDTSPRFGTSMAWASLICGSWPVKPQGTPHRIEAKGADPILVVGTTRDPATPYTWAQSLAGQLDSATLLTYEGDGHTAYGRGSACVDSVVNDYLLNGRVPATDKRCT</sequence>
<evidence type="ECO:0000256" key="3">
    <source>
        <dbReference type="ARBA" id="ARBA00022801"/>
    </source>
</evidence>
<evidence type="ECO:0000256" key="2">
    <source>
        <dbReference type="ARBA" id="ARBA00022729"/>
    </source>
</evidence>
<dbReference type="OrthoDB" id="4498590at2"/>
<gene>
    <name evidence="7" type="ORF">AQ490_06760</name>
</gene>
<dbReference type="PANTHER" id="PTHR43248:SF29">
    <property type="entry name" value="TRIPEPTIDYL AMINOPEPTIDASE"/>
    <property type="match status" value="1"/>
</dbReference>
<keyword evidence="8" id="KW-1185">Reference proteome</keyword>
<feature type="chain" id="PRO_5038706293" evidence="5">
    <location>
        <begin position="30"/>
        <end position="542"/>
    </location>
</feature>
<dbReference type="PANTHER" id="PTHR43248">
    <property type="entry name" value="2-SUCCINYL-6-HYDROXY-2,4-CYCLOHEXADIENE-1-CARBOXYLATE SYNTHASE"/>
    <property type="match status" value="1"/>
</dbReference>
<organism evidence="7 8">
    <name type="scientific">Wenjunlia vitaminophila</name>
    <name type="common">Streptomyces vitaminophilus</name>
    <dbReference type="NCBI Taxonomy" id="76728"/>
    <lineage>
        <taxon>Bacteria</taxon>
        <taxon>Bacillati</taxon>
        <taxon>Actinomycetota</taxon>
        <taxon>Actinomycetes</taxon>
        <taxon>Kitasatosporales</taxon>
        <taxon>Streptomycetaceae</taxon>
        <taxon>Wenjunlia</taxon>
    </lineage>
</organism>
<evidence type="ECO:0000313" key="7">
    <source>
        <dbReference type="EMBL" id="KRV47588.1"/>
    </source>
</evidence>
<evidence type="ECO:0000256" key="4">
    <source>
        <dbReference type="SAM" id="MobiDB-lite"/>
    </source>
</evidence>
<dbReference type="Gene3D" id="3.40.50.1820">
    <property type="entry name" value="alpha/beta hydrolase"/>
    <property type="match status" value="1"/>
</dbReference>
<dbReference type="STRING" id="76728.AQ490_06760"/>
<evidence type="ECO:0000259" key="6">
    <source>
        <dbReference type="Pfam" id="PF08386"/>
    </source>
</evidence>
<keyword evidence="3" id="KW-0378">Hydrolase</keyword>
<dbReference type="Pfam" id="PF08386">
    <property type="entry name" value="Abhydrolase_4"/>
    <property type="match status" value="1"/>
</dbReference>
<feature type="domain" description="Peptidase S33 tripeptidyl aminopeptidase-like C-terminal" evidence="6">
    <location>
        <begin position="440"/>
        <end position="541"/>
    </location>
</feature>
<name>A0A0T6LNP0_WENVI</name>
<accession>A0A0T6LNP0</accession>